<gene>
    <name evidence="1" type="ORF">MLD38_020570</name>
</gene>
<dbReference type="Proteomes" id="UP001057402">
    <property type="component" value="Chromosome 6"/>
</dbReference>
<reference evidence="2" key="1">
    <citation type="journal article" date="2023" name="Front. Plant Sci.">
        <title>Chromosomal-level genome assembly of Melastoma candidum provides insights into trichome evolution.</title>
        <authorList>
            <person name="Zhong Y."/>
            <person name="Wu W."/>
            <person name="Sun C."/>
            <person name="Zou P."/>
            <person name="Liu Y."/>
            <person name="Dai S."/>
            <person name="Zhou R."/>
        </authorList>
    </citation>
    <scope>NUCLEOTIDE SEQUENCE [LARGE SCALE GENOMIC DNA]</scope>
</reference>
<comment type="caution">
    <text evidence="1">The sequence shown here is derived from an EMBL/GenBank/DDBJ whole genome shotgun (WGS) entry which is preliminary data.</text>
</comment>
<evidence type="ECO:0000313" key="2">
    <source>
        <dbReference type="Proteomes" id="UP001057402"/>
    </source>
</evidence>
<accession>A0ACB9QDP7</accession>
<organism evidence="1 2">
    <name type="scientific">Melastoma candidum</name>
    <dbReference type="NCBI Taxonomy" id="119954"/>
    <lineage>
        <taxon>Eukaryota</taxon>
        <taxon>Viridiplantae</taxon>
        <taxon>Streptophyta</taxon>
        <taxon>Embryophyta</taxon>
        <taxon>Tracheophyta</taxon>
        <taxon>Spermatophyta</taxon>
        <taxon>Magnoliopsida</taxon>
        <taxon>eudicotyledons</taxon>
        <taxon>Gunneridae</taxon>
        <taxon>Pentapetalae</taxon>
        <taxon>rosids</taxon>
        <taxon>malvids</taxon>
        <taxon>Myrtales</taxon>
        <taxon>Melastomataceae</taxon>
        <taxon>Melastomatoideae</taxon>
        <taxon>Melastomateae</taxon>
        <taxon>Melastoma</taxon>
    </lineage>
</organism>
<name>A0ACB9QDP7_9MYRT</name>
<sequence length="129" mass="14166">MPHLAASSWNQAISSCKAAKSPSTIKQIPINLAQKLKQRATCYWGNTNASTDKPPLEQIKVDGAAPNDEDERVPCSGSVQVVVLPWPCGGRPLLHRQRLPGLHIPVNVHGFSRCFGSHNKVHVFMMYSL</sequence>
<protein>
    <submittedName>
        <fullName evidence="1">Uncharacterized protein</fullName>
    </submittedName>
</protein>
<keyword evidence="2" id="KW-1185">Reference proteome</keyword>
<proteinExistence type="predicted"/>
<dbReference type="EMBL" id="CM042885">
    <property type="protein sequence ID" value="KAI4364485.1"/>
    <property type="molecule type" value="Genomic_DNA"/>
</dbReference>
<evidence type="ECO:0000313" key="1">
    <source>
        <dbReference type="EMBL" id="KAI4364485.1"/>
    </source>
</evidence>